<dbReference type="RefSeq" id="WP_110127166.1">
    <property type="nucleotide sequence ID" value="NZ_QHLY01000012.1"/>
</dbReference>
<keyword evidence="1" id="KW-1133">Transmembrane helix</keyword>
<accession>A0A317ZLQ6</accession>
<reference evidence="2 3" key="1">
    <citation type="submission" date="2018-05" db="EMBL/GenBank/DDBJ databases">
        <title>Genetic diversity of glacier-inhabiting Cryobacterium bacteria in China and description of Cryobacterium mengkeensis sp. nov. and Arthrobacter glacialis sp. nov.</title>
        <authorList>
            <person name="Liu Q."/>
            <person name="Xin Y.-H."/>
        </authorList>
    </citation>
    <scope>NUCLEOTIDE SEQUENCE [LARGE SCALE GENOMIC DNA]</scope>
    <source>
        <strain evidence="2 3">SK-1</strain>
    </source>
</reference>
<dbReference type="EMBL" id="QHLY01000012">
    <property type="protein sequence ID" value="PXA67482.1"/>
    <property type="molecule type" value="Genomic_DNA"/>
</dbReference>
<keyword evidence="1" id="KW-0812">Transmembrane</keyword>
<dbReference type="Proteomes" id="UP000246722">
    <property type="component" value="Unassembled WGS sequence"/>
</dbReference>
<protein>
    <submittedName>
        <fullName evidence="2">Uncharacterized protein</fullName>
    </submittedName>
</protein>
<evidence type="ECO:0000313" key="2">
    <source>
        <dbReference type="EMBL" id="PXA67482.1"/>
    </source>
</evidence>
<dbReference type="AlphaFoldDB" id="A0A317ZLQ6"/>
<proteinExistence type="predicted"/>
<evidence type="ECO:0000256" key="1">
    <source>
        <dbReference type="SAM" id="Phobius"/>
    </source>
</evidence>
<evidence type="ECO:0000313" key="3">
    <source>
        <dbReference type="Proteomes" id="UP000246722"/>
    </source>
</evidence>
<feature type="transmembrane region" description="Helical" evidence="1">
    <location>
        <begin position="7"/>
        <end position="26"/>
    </location>
</feature>
<sequence length="195" mass="21572">MTDLARAVLKYVSAAIALGAVLWIFITLPTSVRAPLAGGMALLLVPVVTYFTTRALELGRSRENAIRLKKNQIYDDLMAGMLDMLGMGPSGKKFNAEQIRVLYADATPRLMTYGSRSVIMAWNAFRQETARDGNTHKSILFAFEDLLVALRSDLGHTGPANKRGEILGMFITDLSSILPVAKSAETRWWQIPRSR</sequence>
<organism evidence="2 3">
    <name type="scientific">Cryobacterium arcticum</name>
    <dbReference type="NCBI Taxonomy" id="670052"/>
    <lineage>
        <taxon>Bacteria</taxon>
        <taxon>Bacillati</taxon>
        <taxon>Actinomycetota</taxon>
        <taxon>Actinomycetes</taxon>
        <taxon>Micrococcales</taxon>
        <taxon>Microbacteriaceae</taxon>
        <taxon>Cryobacterium</taxon>
    </lineage>
</organism>
<keyword evidence="3" id="KW-1185">Reference proteome</keyword>
<comment type="caution">
    <text evidence="2">The sequence shown here is derived from an EMBL/GenBank/DDBJ whole genome shotgun (WGS) entry which is preliminary data.</text>
</comment>
<gene>
    <name evidence="2" type="ORF">CTB96_12210</name>
</gene>
<name>A0A317ZLQ6_9MICO</name>
<dbReference type="OrthoDB" id="5119430at2"/>
<keyword evidence="1" id="KW-0472">Membrane</keyword>
<feature type="transmembrane region" description="Helical" evidence="1">
    <location>
        <begin position="32"/>
        <end position="52"/>
    </location>
</feature>